<accession>L0D8S1</accession>
<gene>
    <name evidence="2" type="ordered locus">Sinac_0612</name>
</gene>
<dbReference type="RefSeq" id="WP_015244216.1">
    <property type="nucleotide sequence ID" value="NC_019892.1"/>
</dbReference>
<dbReference type="eggNOG" id="COG5433">
    <property type="taxonomic scope" value="Bacteria"/>
</dbReference>
<dbReference type="InterPro" id="IPR032806">
    <property type="entry name" value="YbfD_N"/>
</dbReference>
<dbReference type="PANTHER" id="PTHR30298">
    <property type="entry name" value="H REPEAT-ASSOCIATED PREDICTED TRANSPOSASE"/>
    <property type="match status" value="1"/>
</dbReference>
<feature type="domain" description="H repeat-associated protein N-terminal" evidence="1">
    <location>
        <begin position="13"/>
        <end position="83"/>
    </location>
</feature>
<dbReference type="AlphaFoldDB" id="L0D8S1"/>
<evidence type="ECO:0000313" key="3">
    <source>
        <dbReference type="Proteomes" id="UP000010798"/>
    </source>
</evidence>
<dbReference type="KEGG" id="saci:Sinac_0612"/>
<dbReference type="InterPro" id="IPR051698">
    <property type="entry name" value="Transposase_11-like"/>
</dbReference>
<name>L0D8S1_SINAD</name>
<dbReference type="STRING" id="886293.Sinac_0612"/>
<evidence type="ECO:0000259" key="1">
    <source>
        <dbReference type="Pfam" id="PF13808"/>
    </source>
</evidence>
<dbReference type="Proteomes" id="UP000010798">
    <property type="component" value="Chromosome"/>
</dbReference>
<reference evidence="2 3" key="1">
    <citation type="submission" date="2012-02" db="EMBL/GenBank/DDBJ databases">
        <title>Complete sequence of chromosome of Singulisphaera acidiphila DSM 18658.</title>
        <authorList>
            <consortium name="US DOE Joint Genome Institute (JGI-PGF)"/>
            <person name="Lucas S."/>
            <person name="Copeland A."/>
            <person name="Lapidus A."/>
            <person name="Glavina del Rio T."/>
            <person name="Dalin E."/>
            <person name="Tice H."/>
            <person name="Bruce D."/>
            <person name="Goodwin L."/>
            <person name="Pitluck S."/>
            <person name="Peters L."/>
            <person name="Ovchinnikova G."/>
            <person name="Chertkov O."/>
            <person name="Kyrpides N."/>
            <person name="Mavromatis K."/>
            <person name="Ivanova N."/>
            <person name="Brettin T."/>
            <person name="Detter J.C."/>
            <person name="Han C."/>
            <person name="Larimer F."/>
            <person name="Land M."/>
            <person name="Hauser L."/>
            <person name="Markowitz V."/>
            <person name="Cheng J.-F."/>
            <person name="Hugenholtz P."/>
            <person name="Woyke T."/>
            <person name="Wu D."/>
            <person name="Tindall B."/>
            <person name="Pomrenke H."/>
            <person name="Brambilla E."/>
            <person name="Klenk H.-P."/>
            <person name="Eisen J.A."/>
        </authorList>
    </citation>
    <scope>NUCLEOTIDE SEQUENCE [LARGE SCALE GENOMIC DNA]</scope>
    <source>
        <strain evidence="3">ATCC BAA-1392 / DSM 18658 / VKM B-2454 / MOB10</strain>
    </source>
</reference>
<proteinExistence type="predicted"/>
<organism evidence="2 3">
    <name type="scientific">Singulisphaera acidiphila (strain ATCC BAA-1392 / DSM 18658 / VKM B-2454 / MOB10)</name>
    <dbReference type="NCBI Taxonomy" id="886293"/>
    <lineage>
        <taxon>Bacteria</taxon>
        <taxon>Pseudomonadati</taxon>
        <taxon>Planctomycetota</taxon>
        <taxon>Planctomycetia</taxon>
        <taxon>Isosphaerales</taxon>
        <taxon>Isosphaeraceae</taxon>
        <taxon>Singulisphaera</taxon>
    </lineage>
</organism>
<protein>
    <recommendedName>
        <fullName evidence="1">H repeat-associated protein N-terminal domain-containing protein</fullName>
    </recommendedName>
</protein>
<evidence type="ECO:0000313" key="2">
    <source>
        <dbReference type="EMBL" id="AGA25031.1"/>
    </source>
</evidence>
<dbReference type="HOGENOM" id="CLU_046404_5_2_0"/>
<dbReference type="Pfam" id="PF13808">
    <property type="entry name" value="DDE_Tnp_1_assoc"/>
    <property type="match status" value="1"/>
</dbReference>
<dbReference type="PANTHER" id="PTHR30298:SF0">
    <property type="entry name" value="PROTEIN YBFL-RELATED"/>
    <property type="match status" value="1"/>
</dbReference>
<keyword evidence="3" id="KW-1185">Reference proteome</keyword>
<sequence>MAKPVDVGSIGSYFESLSDSRHTRNCKHLMVDIAVIAVCAVICGCDGPTAIHRWAKNRESWLARHLALPNGIPSRDCIRRLLMCKSSK</sequence>
<dbReference type="EMBL" id="CP003364">
    <property type="protein sequence ID" value="AGA25031.1"/>
    <property type="molecule type" value="Genomic_DNA"/>
</dbReference>